<dbReference type="SUPFAM" id="SSF54814">
    <property type="entry name" value="Prokaryotic type KH domain (KH-domain type II)"/>
    <property type="match status" value="1"/>
</dbReference>
<dbReference type="EMBL" id="JAPTSV010000015">
    <property type="protein sequence ID" value="KAJ1519847.1"/>
    <property type="molecule type" value="Genomic_DNA"/>
</dbReference>
<dbReference type="FunFam" id="3.40.50.300:FF:002220">
    <property type="entry name" value="GTPase Era, mitochondrial"/>
    <property type="match status" value="1"/>
</dbReference>
<evidence type="ECO:0000256" key="6">
    <source>
        <dbReference type="ARBA" id="ARBA00022989"/>
    </source>
</evidence>
<comment type="similarity">
    <text evidence="10">Belongs to the TRAFAC class TrmE-Era-EngA-EngB-Septin-like GTPase superfamily. Era GTPase family.</text>
</comment>
<dbReference type="PRINTS" id="PR00326">
    <property type="entry name" value="GTP1OBG"/>
</dbReference>
<evidence type="ECO:0000256" key="7">
    <source>
        <dbReference type="ARBA" id="ARBA00023128"/>
    </source>
</evidence>
<evidence type="ECO:0000259" key="12">
    <source>
        <dbReference type="PROSITE" id="PS51713"/>
    </source>
</evidence>
<evidence type="ECO:0000256" key="8">
    <source>
        <dbReference type="ARBA" id="ARBA00023134"/>
    </source>
</evidence>
<evidence type="ECO:0000256" key="9">
    <source>
        <dbReference type="ARBA" id="ARBA00023136"/>
    </source>
</evidence>
<feature type="domain" description="Era-type G" evidence="12">
    <location>
        <begin position="520"/>
        <end position="721"/>
    </location>
</feature>
<dbReference type="GO" id="GO:0008053">
    <property type="term" value="P:mitochondrial fusion"/>
    <property type="evidence" value="ECO:0007669"/>
    <property type="project" value="InterPro"/>
</dbReference>
<dbReference type="InterPro" id="IPR019392">
    <property type="entry name" value="Miga"/>
</dbReference>
<evidence type="ECO:0000256" key="5">
    <source>
        <dbReference type="ARBA" id="ARBA00022787"/>
    </source>
</evidence>
<dbReference type="PROSITE" id="PS51713">
    <property type="entry name" value="G_ERA"/>
    <property type="match status" value="1"/>
</dbReference>
<evidence type="ECO:0000313" key="13">
    <source>
        <dbReference type="EMBL" id="KAJ1519847.1"/>
    </source>
</evidence>
<evidence type="ECO:0000256" key="4">
    <source>
        <dbReference type="ARBA" id="ARBA00022741"/>
    </source>
</evidence>
<feature type="region of interest" description="G5" evidence="10">
    <location>
        <begin position="699"/>
        <end position="701"/>
    </location>
</feature>
<sequence length="824" mass="92148">MEALETAISYWYEVLEAYQQQSRAGGALAIPTAEEAEFTAHLQELLDDAYRLQDQGDQLFHDERSILFKADGSARGAGSVAASLSEYRTNTNNSGVMSTPESFVSAQDEPPVVVVDVPAEHVPREQTAPVTPVNADDPTPSSSASPRAAAAESSGSLGGSRPCPPSSSAVSSMSVGDSGYSDGGSGGRDGVADLRDLDEFQDTFPGLDTLPLYKDALKKLEEEGIPYRCLRTEMVNCNSDTEYLSKLHCVRLAFQYLFLDHTTWQWCADAGRQVLVDLLLFADKDPKDFLVAYEEMLEFLQELKHWEDVEKELSLKGVKAMTFFDVVMDYILMDAFDDLDNPPSSVTAVIQNRWLSNGFKETALATAVWSVLKAKRRMLKYPYGFMAHFYSISEHMSPLMAWGFLGPDEKLREVCYYFRDQVMSLLQDIFSFQKSRYTVVGELASDIFTHLKTRVDNITFPARTASVSQTCQGLEVLLSNTRTLALSCQHSDVDNASSSNIKIQEGKSKEVNHNFKSNTKVLKVALIGRPNAGKSTLINQIVGRTSNPVSMKAHTTRAKVKSFTNEGDTQIVFLDTPGLVSPEEVRKYKFDPIFLRGVEEAICEADVMGVLHDASFTNSNTIDPLIARLLLLYRQKRSFLLLNKVDAIKKKYTILKIVQSLTKNLKVPAVDSRKLTEQEVMEHAQKVTSWPHFREIFMVSGLTGDGVGDVKEYLLRQAIPGPWLVKSKDQIINPQELAIDFVKAACLDYLKDEVPYRLEYKLNYFEDYEEKCAVEVGVIPLNSRHQRMVMNNVRPIAAYAEANLASALEKECRLRISVQLKEEE</sequence>
<protein>
    <recommendedName>
        <fullName evidence="12">Era-type G domain-containing protein</fullName>
    </recommendedName>
</protein>
<dbReference type="InterPro" id="IPR005225">
    <property type="entry name" value="Small_GTP-bd"/>
</dbReference>
<dbReference type="InterPro" id="IPR006073">
    <property type="entry name" value="GTP-bd"/>
</dbReference>
<dbReference type="GO" id="GO:0005741">
    <property type="term" value="C:mitochondrial outer membrane"/>
    <property type="evidence" value="ECO:0007669"/>
    <property type="project" value="UniProtKB-SubCell"/>
</dbReference>
<evidence type="ECO:0000256" key="1">
    <source>
        <dbReference type="ARBA" id="ARBA00004294"/>
    </source>
</evidence>
<keyword evidence="3" id="KW-0812">Transmembrane</keyword>
<dbReference type="InterPro" id="IPR009019">
    <property type="entry name" value="KH_sf_prok-type"/>
</dbReference>
<comment type="caution">
    <text evidence="13">The sequence shown here is derived from an EMBL/GenBank/DDBJ whole genome shotgun (WGS) entry which is preliminary data.</text>
</comment>
<dbReference type="InterPro" id="IPR027417">
    <property type="entry name" value="P-loop_NTPase"/>
</dbReference>
<dbReference type="SUPFAM" id="SSF52540">
    <property type="entry name" value="P-loop containing nucleoside triphosphate hydrolases"/>
    <property type="match status" value="1"/>
</dbReference>
<feature type="compositionally biased region" description="Low complexity" evidence="11">
    <location>
        <begin position="141"/>
        <end position="180"/>
    </location>
</feature>
<keyword evidence="4 10" id="KW-0547">Nucleotide-binding</keyword>
<feature type="region of interest" description="G1" evidence="10">
    <location>
        <begin position="528"/>
        <end position="535"/>
    </location>
</feature>
<reference evidence="13" key="1">
    <citation type="submission" date="2022-12" db="EMBL/GenBank/DDBJ databases">
        <title>Chromosome-level genome assembly of the bean flower thrips Megalurothrips usitatus.</title>
        <authorList>
            <person name="Ma L."/>
            <person name="Liu Q."/>
            <person name="Li H."/>
            <person name="Cai W."/>
        </authorList>
    </citation>
    <scope>NUCLEOTIDE SEQUENCE</scope>
    <source>
        <strain evidence="13">Cailab_2022a</strain>
    </source>
</reference>
<evidence type="ECO:0000256" key="3">
    <source>
        <dbReference type="ARBA" id="ARBA00022692"/>
    </source>
</evidence>
<comment type="similarity">
    <text evidence="2">Belongs to the mitoguardin family.</text>
</comment>
<gene>
    <name evidence="13" type="ORF">ONE63_004090</name>
</gene>
<dbReference type="Proteomes" id="UP001075354">
    <property type="component" value="Chromosome 15"/>
</dbReference>
<dbReference type="GO" id="GO:0005525">
    <property type="term" value="F:GTP binding"/>
    <property type="evidence" value="ECO:0007669"/>
    <property type="project" value="UniProtKB-UniRule"/>
</dbReference>
<dbReference type="Gene3D" id="3.30.300.20">
    <property type="match status" value="1"/>
</dbReference>
<dbReference type="NCBIfam" id="TIGR00231">
    <property type="entry name" value="small_GTP"/>
    <property type="match status" value="1"/>
</dbReference>
<dbReference type="InterPro" id="IPR030388">
    <property type="entry name" value="G_ERA_dom"/>
</dbReference>
<keyword evidence="6" id="KW-1133">Transmembrane helix</keyword>
<evidence type="ECO:0000256" key="11">
    <source>
        <dbReference type="SAM" id="MobiDB-lite"/>
    </source>
</evidence>
<dbReference type="Gene3D" id="3.40.50.300">
    <property type="entry name" value="P-loop containing nucleotide triphosphate hydrolases"/>
    <property type="match status" value="1"/>
</dbReference>
<evidence type="ECO:0000313" key="14">
    <source>
        <dbReference type="Proteomes" id="UP001075354"/>
    </source>
</evidence>
<organism evidence="13 14">
    <name type="scientific">Megalurothrips usitatus</name>
    <name type="common">bean blossom thrips</name>
    <dbReference type="NCBI Taxonomy" id="439358"/>
    <lineage>
        <taxon>Eukaryota</taxon>
        <taxon>Metazoa</taxon>
        <taxon>Ecdysozoa</taxon>
        <taxon>Arthropoda</taxon>
        <taxon>Hexapoda</taxon>
        <taxon>Insecta</taxon>
        <taxon>Pterygota</taxon>
        <taxon>Neoptera</taxon>
        <taxon>Paraneoptera</taxon>
        <taxon>Thysanoptera</taxon>
        <taxon>Terebrantia</taxon>
        <taxon>Thripoidea</taxon>
        <taxon>Thripidae</taxon>
        <taxon>Megalurothrips</taxon>
    </lineage>
</organism>
<dbReference type="InterPro" id="IPR015946">
    <property type="entry name" value="KH_dom-like_a/b"/>
</dbReference>
<dbReference type="AlphaFoldDB" id="A0AAV7X5Z0"/>
<keyword evidence="5" id="KW-1000">Mitochondrion outer membrane</keyword>
<comment type="subcellular location">
    <subcellularLocation>
        <location evidence="1">Mitochondrion outer membrane</location>
    </subcellularLocation>
</comment>
<dbReference type="Pfam" id="PF10265">
    <property type="entry name" value="Miga"/>
    <property type="match status" value="2"/>
</dbReference>
<proteinExistence type="inferred from homology"/>
<keyword evidence="9" id="KW-0472">Membrane</keyword>
<evidence type="ECO:0000256" key="2">
    <source>
        <dbReference type="ARBA" id="ARBA00008969"/>
    </source>
</evidence>
<feature type="region of interest" description="G2" evidence="10">
    <location>
        <begin position="554"/>
        <end position="558"/>
    </location>
</feature>
<keyword evidence="14" id="KW-1185">Reference proteome</keyword>
<name>A0AAV7X5Z0_9NEOP</name>
<dbReference type="CDD" id="cd04163">
    <property type="entry name" value="Era"/>
    <property type="match status" value="1"/>
</dbReference>
<dbReference type="GO" id="GO:0003723">
    <property type="term" value="F:RNA binding"/>
    <property type="evidence" value="ECO:0007669"/>
    <property type="project" value="InterPro"/>
</dbReference>
<dbReference type="Pfam" id="PF01926">
    <property type="entry name" value="MMR_HSR1"/>
    <property type="match status" value="1"/>
</dbReference>
<keyword evidence="8 10" id="KW-0342">GTP-binding</keyword>
<feature type="region of interest" description="Disordered" evidence="11">
    <location>
        <begin position="123"/>
        <end position="192"/>
    </location>
</feature>
<dbReference type="PANTHER" id="PTHR21508">
    <property type="entry name" value="MITOGUARDIN"/>
    <property type="match status" value="1"/>
</dbReference>
<keyword evidence="7" id="KW-0496">Mitochondrion</keyword>
<feature type="region of interest" description="G3" evidence="10">
    <location>
        <begin position="575"/>
        <end position="578"/>
    </location>
</feature>
<accession>A0AAV7X5Z0</accession>
<evidence type="ECO:0000256" key="10">
    <source>
        <dbReference type="PROSITE-ProRule" id="PRU01050"/>
    </source>
</evidence>
<feature type="region of interest" description="G4" evidence="10">
    <location>
        <begin position="643"/>
        <end position="646"/>
    </location>
</feature>
<dbReference type="PANTHER" id="PTHR21508:SF5">
    <property type="entry name" value="MITOGUARDIN"/>
    <property type="match status" value="1"/>
</dbReference>